<evidence type="ECO:0000259" key="2">
    <source>
        <dbReference type="PROSITE" id="PS50181"/>
    </source>
</evidence>
<reference evidence="3" key="1">
    <citation type="submission" date="2023-03" db="EMBL/GenBank/DDBJ databases">
        <title>Massive genome expansion in bonnet fungi (Mycena s.s.) driven by repeated elements and novel gene families across ecological guilds.</title>
        <authorList>
            <consortium name="Lawrence Berkeley National Laboratory"/>
            <person name="Harder C.B."/>
            <person name="Miyauchi S."/>
            <person name="Viragh M."/>
            <person name="Kuo A."/>
            <person name="Thoen E."/>
            <person name="Andreopoulos B."/>
            <person name="Lu D."/>
            <person name="Skrede I."/>
            <person name="Drula E."/>
            <person name="Henrissat B."/>
            <person name="Morin E."/>
            <person name="Kohler A."/>
            <person name="Barry K."/>
            <person name="LaButti K."/>
            <person name="Morin E."/>
            <person name="Salamov A."/>
            <person name="Lipzen A."/>
            <person name="Mereny Z."/>
            <person name="Hegedus B."/>
            <person name="Baldrian P."/>
            <person name="Stursova M."/>
            <person name="Weitz H."/>
            <person name="Taylor A."/>
            <person name="Grigoriev I.V."/>
            <person name="Nagy L.G."/>
            <person name="Martin F."/>
            <person name="Kauserud H."/>
        </authorList>
    </citation>
    <scope>NUCLEOTIDE SEQUENCE</scope>
    <source>
        <strain evidence="3">CBHHK002</strain>
    </source>
</reference>
<dbReference type="Pfam" id="PF00646">
    <property type="entry name" value="F-box"/>
    <property type="match status" value="1"/>
</dbReference>
<dbReference type="Proteomes" id="UP001218218">
    <property type="component" value="Unassembled WGS sequence"/>
</dbReference>
<dbReference type="PROSITE" id="PS50181">
    <property type="entry name" value="FBOX"/>
    <property type="match status" value="1"/>
</dbReference>
<evidence type="ECO:0000256" key="1">
    <source>
        <dbReference type="SAM" id="SignalP"/>
    </source>
</evidence>
<protein>
    <recommendedName>
        <fullName evidence="2">F-box domain-containing protein</fullName>
    </recommendedName>
</protein>
<name>A0AAD7ANK9_9AGAR</name>
<dbReference type="SUPFAM" id="SSF81383">
    <property type="entry name" value="F-box domain"/>
    <property type="match status" value="1"/>
</dbReference>
<dbReference type="InterPro" id="IPR001810">
    <property type="entry name" value="F-box_dom"/>
</dbReference>
<comment type="caution">
    <text evidence="3">The sequence shown here is derived from an EMBL/GenBank/DDBJ whole genome shotgun (WGS) entry which is preliminary data.</text>
</comment>
<organism evidence="3 4">
    <name type="scientific">Mycena albidolilacea</name>
    <dbReference type="NCBI Taxonomy" id="1033008"/>
    <lineage>
        <taxon>Eukaryota</taxon>
        <taxon>Fungi</taxon>
        <taxon>Dikarya</taxon>
        <taxon>Basidiomycota</taxon>
        <taxon>Agaricomycotina</taxon>
        <taxon>Agaricomycetes</taxon>
        <taxon>Agaricomycetidae</taxon>
        <taxon>Agaricales</taxon>
        <taxon>Marasmiineae</taxon>
        <taxon>Mycenaceae</taxon>
        <taxon>Mycena</taxon>
    </lineage>
</organism>
<sequence>MFSLDVLPADILLLILPSLSLQDAISLSMVNQSFYTLSQEHSFWLEPLRTTRNIQPIPCATMDDLTVRSTSDLKQLALRSVRLARNWSQPLPQTTGPTNTFSCGVHNNILFCLPGTDAIVLYSLQEGSIICANVKTGESSAPVSVNRILDMSSPLEEPTSFSVSLLADDDGDMSIVVLKALIHPVVTLETVFTHELSDGYIYAGIFMTPSVVGVARAMEIGTIEVQSFNLLNPKLSTVIVTDRPNSPVLGSTVIGDTVFFIIPQAGDAFVYACPPRLLAYSEPSPETDYTIQRSHVAHIPRPRDGPLSSSDPSPPSIMRLEYCVLSTEPNRGRNTISVARNITTAAPTGRQFPHSLEITFWPRPAPVPASSRFRGFKEGRERERADGRRMQPAQTICIPGSLSNQPGTAWELLVIANSGLAVVLVIDPPDPAAESPVDSQGPPLRPVPKLMMARYDPVLHSVSLHELRISAGTGQGADPDDPELQLDTRGICALGLDDHRGYVIVVTVHNVVHYIPYA</sequence>
<evidence type="ECO:0000313" key="4">
    <source>
        <dbReference type="Proteomes" id="UP001218218"/>
    </source>
</evidence>
<proteinExistence type="predicted"/>
<evidence type="ECO:0000313" key="3">
    <source>
        <dbReference type="EMBL" id="KAJ7364167.1"/>
    </source>
</evidence>
<keyword evidence="4" id="KW-1185">Reference proteome</keyword>
<feature type="signal peptide" evidence="1">
    <location>
        <begin position="1"/>
        <end position="26"/>
    </location>
</feature>
<dbReference type="AlphaFoldDB" id="A0AAD7ANK9"/>
<dbReference type="Gene3D" id="1.20.1280.50">
    <property type="match status" value="1"/>
</dbReference>
<accession>A0AAD7ANK9</accession>
<feature type="chain" id="PRO_5042261256" description="F-box domain-containing protein" evidence="1">
    <location>
        <begin position="27"/>
        <end position="518"/>
    </location>
</feature>
<keyword evidence="1" id="KW-0732">Signal</keyword>
<feature type="domain" description="F-box" evidence="2">
    <location>
        <begin position="1"/>
        <end position="47"/>
    </location>
</feature>
<dbReference type="EMBL" id="JARIHO010000003">
    <property type="protein sequence ID" value="KAJ7364167.1"/>
    <property type="molecule type" value="Genomic_DNA"/>
</dbReference>
<gene>
    <name evidence="3" type="ORF">DFH08DRAFT_267771</name>
</gene>
<dbReference type="InterPro" id="IPR036047">
    <property type="entry name" value="F-box-like_dom_sf"/>
</dbReference>